<comment type="caution">
    <text evidence="2">The sequence shown here is derived from an EMBL/GenBank/DDBJ whole genome shotgun (WGS) entry which is preliminary data.</text>
</comment>
<dbReference type="AlphaFoldDB" id="A0A0L6UHP2"/>
<proteinExistence type="predicted"/>
<keyword evidence="3" id="KW-1185">Reference proteome</keyword>
<feature type="non-terminal residue" evidence="2">
    <location>
        <position position="1"/>
    </location>
</feature>
<protein>
    <submittedName>
        <fullName evidence="2">Uncharacterized protein</fullName>
    </submittedName>
</protein>
<evidence type="ECO:0000313" key="2">
    <source>
        <dbReference type="EMBL" id="KNZ48056.1"/>
    </source>
</evidence>
<keyword evidence="1" id="KW-0472">Membrane</keyword>
<organism evidence="2 3">
    <name type="scientific">Puccinia sorghi</name>
    <dbReference type="NCBI Taxonomy" id="27349"/>
    <lineage>
        <taxon>Eukaryota</taxon>
        <taxon>Fungi</taxon>
        <taxon>Dikarya</taxon>
        <taxon>Basidiomycota</taxon>
        <taxon>Pucciniomycotina</taxon>
        <taxon>Pucciniomycetes</taxon>
        <taxon>Pucciniales</taxon>
        <taxon>Pucciniaceae</taxon>
        <taxon>Puccinia</taxon>
    </lineage>
</organism>
<name>A0A0L6UHP2_9BASI</name>
<feature type="transmembrane region" description="Helical" evidence="1">
    <location>
        <begin position="106"/>
        <end position="126"/>
    </location>
</feature>
<keyword evidence="1" id="KW-1133">Transmembrane helix</keyword>
<reference evidence="2 3" key="1">
    <citation type="submission" date="2015-08" db="EMBL/GenBank/DDBJ databases">
        <title>Next Generation Sequencing and Analysis of the Genome of Puccinia sorghi L Schw, the Causal Agent of Maize Common Rust.</title>
        <authorList>
            <person name="Rochi L."/>
            <person name="Burguener G."/>
            <person name="Darino M."/>
            <person name="Turjanski A."/>
            <person name="Kreff E."/>
            <person name="Dieguez M.J."/>
            <person name="Sacco F."/>
        </authorList>
    </citation>
    <scope>NUCLEOTIDE SEQUENCE [LARGE SCALE GENOMIC DNA]</scope>
    <source>
        <strain evidence="2 3">RO10H11247</strain>
    </source>
</reference>
<gene>
    <name evidence="2" type="ORF">VP01_5933g2</name>
</gene>
<dbReference type="EMBL" id="LAVV01011200">
    <property type="protein sequence ID" value="KNZ48056.1"/>
    <property type="molecule type" value="Genomic_DNA"/>
</dbReference>
<dbReference type="VEuPathDB" id="FungiDB:VP01_5933g2"/>
<sequence>LPTESVFISTMSIAAKVAKDPEGYRELQTHVPEKNNLIGENSYMVSGPLFYDIKKKHNALDAPGLEPNFKEDPNVPDFKLRKPKIQHFTFYLSFTKITFKFKGVNVFFLMIPVVLTFQDSMALFSVTGNPLHILT</sequence>
<keyword evidence="1" id="KW-0812">Transmembrane</keyword>
<dbReference type="Proteomes" id="UP000037035">
    <property type="component" value="Unassembled WGS sequence"/>
</dbReference>
<evidence type="ECO:0000313" key="3">
    <source>
        <dbReference type="Proteomes" id="UP000037035"/>
    </source>
</evidence>
<accession>A0A0L6UHP2</accession>
<evidence type="ECO:0000256" key="1">
    <source>
        <dbReference type="SAM" id="Phobius"/>
    </source>
</evidence>